<dbReference type="AlphaFoldDB" id="A0A7W6XBQ2"/>
<evidence type="ECO:0000313" key="1">
    <source>
        <dbReference type="EMBL" id="MBB4349449.1"/>
    </source>
</evidence>
<evidence type="ECO:0000313" key="4">
    <source>
        <dbReference type="Proteomes" id="UP000520770"/>
    </source>
</evidence>
<evidence type="ECO:0000313" key="3">
    <source>
        <dbReference type="EMBL" id="MBB4446960.1"/>
    </source>
</evidence>
<evidence type="ECO:0000313" key="5">
    <source>
        <dbReference type="Proteomes" id="UP000524535"/>
    </source>
</evidence>
<name>A0A7W6XBQ2_9HYPH</name>
<gene>
    <name evidence="2" type="ORF">GGE31_002842</name>
    <name evidence="1" type="ORF">GGE33_003211</name>
    <name evidence="3" type="ORF">GGE35_002782</name>
</gene>
<dbReference type="Proteomes" id="UP000520770">
    <property type="component" value="Unassembled WGS sequence"/>
</dbReference>
<dbReference type="RefSeq" id="WP_183824715.1">
    <property type="nucleotide sequence ID" value="NZ_JACIGW010000003.1"/>
</dbReference>
<accession>A0A7W6XBQ2</accession>
<evidence type="ECO:0000313" key="6">
    <source>
        <dbReference type="Proteomes" id="UP000576087"/>
    </source>
</evidence>
<dbReference type="EMBL" id="JACIGW010000003">
    <property type="protein sequence ID" value="MBB4349449.1"/>
    <property type="molecule type" value="Genomic_DNA"/>
</dbReference>
<dbReference type="EMBL" id="JACIGY010000003">
    <property type="protein sequence ID" value="MBB4412329.1"/>
    <property type="molecule type" value="Genomic_DNA"/>
</dbReference>
<organism evidence="2 5">
    <name type="scientific">Aliirhizobium cellulosilyticum</name>
    <dbReference type="NCBI Taxonomy" id="393664"/>
    <lineage>
        <taxon>Bacteria</taxon>
        <taxon>Pseudomonadati</taxon>
        <taxon>Pseudomonadota</taxon>
        <taxon>Alphaproteobacteria</taxon>
        <taxon>Hyphomicrobiales</taxon>
        <taxon>Rhizobiaceae</taxon>
        <taxon>Aliirhizobium</taxon>
    </lineage>
</organism>
<proteinExistence type="predicted"/>
<dbReference type="EMBL" id="JACIHM010000003">
    <property type="protein sequence ID" value="MBB4446960.1"/>
    <property type="molecule type" value="Genomic_DNA"/>
</dbReference>
<sequence>MSHLGNEALFLISLQTISIPFYCSDEDRAFLVELRRLQSVAIRTAYANALAADGKPRKEKDLRHQVKARVVGYGVLDSWAVQCATRVGMAKRKLRSDGKLIFGSRAALERRRKGLISCEQWRRKRLHPFVSYGDRQKTRGNQNIHLIDETTILVKIGRKEGGGRSGKTVTRTALFHLPRMTGNRGAIMRQLVEICSRTVEKDRINVSYAIGDTHISVTFDPQDLPDHPQRRRPVRPFAGRSLGIDLNPNWIGIAVAENVGDPSRMSETSLLEHALVKLDLPADASPELVRETLAAVADRAIDVARKHRCGTIVLEKGLGKLRSSGKNRSLNRLLNYWARTIFFPDADPPSAACRDPRYGGVGWI</sequence>
<keyword evidence="5" id="KW-1185">Reference proteome</keyword>
<dbReference type="Proteomes" id="UP000524535">
    <property type="component" value="Unassembled WGS sequence"/>
</dbReference>
<protein>
    <recommendedName>
        <fullName evidence="7">Transposase</fullName>
    </recommendedName>
</protein>
<comment type="caution">
    <text evidence="2">The sequence shown here is derived from an EMBL/GenBank/DDBJ whole genome shotgun (WGS) entry which is preliminary data.</text>
</comment>
<reference evidence="4 5" key="1">
    <citation type="submission" date="2020-08" db="EMBL/GenBank/DDBJ databases">
        <title>Genomic Encyclopedia of Type Strains, Phase IV (KMG-V): Genome sequencing to study the core and pangenomes of soil and plant-associated prokaryotes.</title>
        <authorList>
            <person name="Whitman W."/>
        </authorList>
    </citation>
    <scope>NUCLEOTIDE SEQUENCE [LARGE SCALE GENOMIC DNA]</scope>
    <source>
        <strain evidence="2 5">SEMIA 444</strain>
        <strain evidence="1 4">SEMIA 448</strain>
        <strain evidence="3 6">SEMIA 452</strain>
    </source>
</reference>
<evidence type="ECO:0008006" key="7">
    <source>
        <dbReference type="Google" id="ProtNLM"/>
    </source>
</evidence>
<evidence type="ECO:0000313" key="2">
    <source>
        <dbReference type="EMBL" id="MBB4412329.1"/>
    </source>
</evidence>
<dbReference type="Proteomes" id="UP000576087">
    <property type="component" value="Unassembled WGS sequence"/>
</dbReference>